<feature type="region of interest" description="Disordered" evidence="1">
    <location>
        <begin position="206"/>
        <end position="230"/>
    </location>
</feature>
<evidence type="ECO:0000256" key="1">
    <source>
        <dbReference type="SAM" id="MobiDB-lite"/>
    </source>
</evidence>
<reference evidence="2" key="1">
    <citation type="submission" date="2020-12" db="EMBL/GenBank/DDBJ databases">
        <title>Metabolic potential, ecology and presence of endohyphal bacteria is reflected in genomic diversity of Mucoromycotina.</title>
        <authorList>
            <person name="Muszewska A."/>
            <person name="Okrasinska A."/>
            <person name="Steczkiewicz K."/>
            <person name="Drgas O."/>
            <person name="Orlowska M."/>
            <person name="Perlinska-Lenart U."/>
            <person name="Aleksandrzak-Piekarczyk T."/>
            <person name="Szatraj K."/>
            <person name="Zielenkiewicz U."/>
            <person name="Pilsyk S."/>
            <person name="Malc E."/>
            <person name="Mieczkowski P."/>
            <person name="Kruszewska J.S."/>
            <person name="Biernat P."/>
            <person name="Pawlowska J."/>
        </authorList>
    </citation>
    <scope>NUCLEOTIDE SEQUENCE</scope>
    <source>
        <strain evidence="2">CBS 226.32</strain>
    </source>
</reference>
<gene>
    <name evidence="2" type="ORF">INT46_008219</name>
</gene>
<protein>
    <submittedName>
        <fullName evidence="2">Uncharacterized protein</fullName>
    </submittedName>
</protein>
<comment type="caution">
    <text evidence="2">The sequence shown here is derived from an EMBL/GenBank/DDBJ whole genome shotgun (WGS) entry which is preliminary data.</text>
</comment>
<evidence type="ECO:0000313" key="3">
    <source>
        <dbReference type="Proteomes" id="UP000650833"/>
    </source>
</evidence>
<dbReference type="OrthoDB" id="2421456at2759"/>
<dbReference type="EMBL" id="JAEPRC010001131">
    <property type="protein sequence ID" value="KAG2189899.1"/>
    <property type="molecule type" value="Genomic_DNA"/>
</dbReference>
<keyword evidence="3" id="KW-1185">Reference proteome</keyword>
<name>A0A8H7QBK6_9FUNG</name>
<evidence type="ECO:0000313" key="2">
    <source>
        <dbReference type="EMBL" id="KAG2189899.1"/>
    </source>
</evidence>
<proteinExistence type="predicted"/>
<dbReference type="AlphaFoldDB" id="A0A8H7QBK6"/>
<dbReference type="Proteomes" id="UP000650833">
    <property type="component" value="Unassembled WGS sequence"/>
</dbReference>
<organism evidence="2 3">
    <name type="scientific">Mucor plumbeus</name>
    <dbReference type="NCBI Taxonomy" id="97098"/>
    <lineage>
        <taxon>Eukaryota</taxon>
        <taxon>Fungi</taxon>
        <taxon>Fungi incertae sedis</taxon>
        <taxon>Mucoromycota</taxon>
        <taxon>Mucoromycotina</taxon>
        <taxon>Mucoromycetes</taxon>
        <taxon>Mucorales</taxon>
        <taxon>Mucorineae</taxon>
        <taxon>Mucoraceae</taxon>
        <taxon>Mucor</taxon>
    </lineage>
</organism>
<sequence length="230" mass="26851">MVQLLDILEYLVMNIANNDPSNDSELTCYRKTAHALDILFRSTKLRMIDGEHCSKATKDARNINMRYVEDENDKKDLLGRKIDLVIQGSQTEISSSEWKKKNTTFRIIQEQRVKNLRTNSAMLHKLSKLIHKDDTFLCGMDWVGYVGFLFAISPVSDTHSVYSMGDLIFLKDTLDTLFKYKHHHQNLLKIIEPAYEKFEVRKRLNMLRSPPTDSTPKRKRQKKTNAENKE</sequence>
<accession>A0A8H7QBK6</accession>